<feature type="transmembrane region" description="Helical" evidence="8">
    <location>
        <begin position="190"/>
        <end position="219"/>
    </location>
</feature>
<feature type="transmembrane region" description="Helical" evidence="8">
    <location>
        <begin position="331"/>
        <end position="353"/>
    </location>
</feature>
<evidence type="ECO:0000256" key="8">
    <source>
        <dbReference type="SAM" id="Phobius"/>
    </source>
</evidence>
<keyword evidence="6 8" id="KW-0472">Membrane</keyword>
<evidence type="ECO:0000256" key="6">
    <source>
        <dbReference type="ARBA" id="ARBA00023136"/>
    </source>
</evidence>
<dbReference type="EMBL" id="BAABGP010000010">
    <property type="protein sequence ID" value="GAA4483932.1"/>
    <property type="molecule type" value="Genomic_DNA"/>
</dbReference>
<evidence type="ECO:0000256" key="7">
    <source>
        <dbReference type="ARBA" id="ARBA00049663"/>
    </source>
</evidence>
<evidence type="ECO:0000313" key="9">
    <source>
        <dbReference type="EMBL" id="GAA4483932.1"/>
    </source>
</evidence>
<dbReference type="NCBIfam" id="TIGR00791">
    <property type="entry name" value="gntP"/>
    <property type="match status" value="1"/>
</dbReference>
<feature type="transmembrane region" description="Helical" evidence="8">
    <location>
        <begin position="425"/>
        <end position="448"/>
    </location>
</feature>
<comment type="similarity">
    <text evidence="7">Belongs to the GntP permease family.</text>
</comment>
<protein>
    <submittedName>
        <fullName evidence="9">Gluconate:H+ symporter</fullName>
    </submittedName>
</protein>
<feature type="transmembrane region" description="Helical" evidence="8">
    <location>
        <begin position="30"/>
        <end position="50"/>
    </location>
</feature>
<feature type="transmembrane region" description="Helical" evidence="8">
    <location>
        <begin position="468"/>
        <end position="485"/>
    </location>
</feature>
<dbReference type="PANTHER" id="PTHR30354:SF22">
    <property type="entry name" value="HIGH-AFFINITY GLUCONATE TRANSPORTER"/>
    <property type="match status" value="1"/>
</dbReference>
<evidence type="ECO:0000313" key="10">
    <source>
        <dbReference type="Proteomes" id="UP001500731"/>
    </source>
</evidence>
<evidence type="ECO:0000256" key="4">
    <source>
        <dbReference type="ARBA" id="ARBA00022692"/>
    </source>
</evidence>
<organism evidence="9 10">
    <name type="scientific">Microbacterium panaciterrae</name>
    <dbReference type="NCBI Taxonomy" id="985759"/>
    <lineage>
        <taxon>Bacteria</taxon>
        <taxon>Bacillati</taxon>
        <taxon>Actinomycetota</taxon>
        <taxon>Actinomycetes</taxon>
        <taxon>Micrococcales</taxon>
        <taxon>Microbacteriaceae</taxon>
        <taxon>Microbacterium</taxon>
    </lineage>
</organism>
<dbReference type="Proteomes" id="UP001500731">
    <property type="component" value="Unassembled WGS sequence"/>
</dbReference>
<feature type="transmembrane region" description="Helical" evidence="8">
    <location>
        <begin position="266"/>
        <end position="287"/>
    </location>
</feature>
<dbReference type="PIRSF" id="PIRSF002746">
    <property type="entry name" value="Gluconate_transporter"/>
    <property type="match status" value="1"/>
</dbReference>
<feature type="transmembrane region" description="Helical" evidence="8">
    <location>
        <begin position="142"/>
        <end position="159"/>
    </location>
</feature>
<comment type="subcellular location">
    <subcellularLocation>
        <location evidence="1">Cell membrane</location>
        <topology evidence="1">Multi-pass membrane protein</topology>
    </subcellularLocation>
</comment>
<feature type="transmembrane region" description="Helical" evidence="8">
    <location>
        <begin position="83"/>
        <end position="106"/>
    </location>
</feature>
<feature type="transmembrane region" description="Helical" evidence="8">
    <location>
        <begin position="299"/>
        <end position="319"/>
    </location>
</feature>
<evidence type="ECO:0000256" key="5">
    <source>
        <dbReference type="ARBA" id="ARBA00022989"/>
    </source>
</evidence>
<keyword evidence="4 8" id="KW-0812">Transmembrane</keyword>
<reference evidence="10" key="1">
    <citation type="journal article" date="2019" name="Int. J. Syst. Evol. Microbiol.">
        <title>The Global Catalogue of Microorganisms (GCM) 10K type strain sequencing project: providing services to taxonomists for standard genome sequencing and annotation.</title>
        <authorList>
            <consortium name="The Broad Institute Genomics Platform"/>
            <consortium name="The Broad Institute Genome Sequencing Center for Infectious Disease"/>
            <person name="Wu L."/>
            <person name="Ma J."/>
        </authorList>
    </citation>
    <scope>NUCLEOTIDE SEQUENCE [LARGE SCALE GENOMIC DNA]</scope>
    <source>
        <strain evidence="10">JCM 17839</strain>
    </source>
</reference>
<evidence type="ECO:0000256" key="1">
    <source>
        <dbReference type="ARBA" id="ARBA00004651"/>
    </source>
</evidence>
<feature type="transmembrane region" description="Helical" evidence="8">
    <location>
        <begin position="55"/>
        <end position="77"/>
    </location>
</feature>
<sequence>MAMSSNPLAVLPALLGAADPVPPTTTAPEWLLIAAALFGIAVIVVLITWVKLHPFLSLVIGSIVTGLVAGMSATQTITSFTNGFGSTAGGVGVLIALGAIYGKLLADSGGADRVVDTLISKASAAALPWVMGLVGALIGLPMFFEVGLVLLVPVIILVARRSGVSLMKIAIPTLAGLSAMHGLVPPHPGPLAAISLIGANLGVTLAFGVLIAIPTVIIAGPLFGKLAARWVDVPVPALFQTDQDTAQPGDTAAVQARRRPSFGATLFSILLPVFLMLLSAIVDVVAPTDTSALKGVIDFLGKPVIALLIAVLVGMVVLGRGGAMSSKQVGASVSASLPAIAGILLIVGAGGGFKQVLVDSTIGTVIAHAISGIGGALPAVLFFAWLVAVLIRVATGSATVATITAAGILQPLVHDLGMSSAGSALLVLAIGSGSLFLSHVNDAGFWLIKEYFGLSIPQTLKSWSVMECLISVVGLAGVLVISPFAG</sequence>
<dbReference type="Pfam" id="PF02447">
    <property type="entry name" value="GntP_permease"/>
    <property type="match status" value="1"/>
</dbReference>
<feature type="transmembrane region" description="Helical" evidence="8">
    <location>
        <begin position="365"/>
        <end position="386"/>
    </location>
</feature>
<evidence type="ECO:0000256" key="2">
    <source>
        <dbReference type="ARBA" id="ARBA00022448"/>
    </source>
</evidence>
<feature type="transmembrane region" description="Helical" evidence="8">
    <location>
        <begin position="166"/>
        <end position="184"/>
    </location>
</feature>
<accession>A0ABP8P8Z1</accession>
<keyword evidence="10" id="KW-1185">Reference proteome</keyword>
<name>A0ABP8P8Z1_9MICO</name>
<evidence type="ECO:0000256" key="3">
    <source>
        <dbReference type="ARBA" id="ARBA00022475"/>
    </source>
</evidence>
<proteinExistence type="inferred from homology"/>
<dbReference type="PANTHER" id="PTHR30354">
    <property type="entry name" value="GNT FAMILY GLUCONATE TRANSPORTER"/>
    <property type="match status" value="1"/>
</dbReference>
<keyword evidence="2" id="KW-0813">Transport</keyword>
<keyword evidence="5 8" id="KW-1133">Transmembrane helix</keyword>
<gene>
    <name evidence="9" type="ORF">GCM10023171_16150</name>
</gene>
<dbReference type="InterPro" id="IPR003474">
    <property type="entry name" value="Glcn_transporter"/>
</dbReference>
<comment type="caution">
    <text evidence="9">The sequence shown here is derived from an EMBL/GenBank/DDBJ whole genome shotgun (WGS) entry which is preliminary data.</text>
</comment>
<keyword evidence="3" id="KW-1003">Cell membrane</keyword>